<organism evidence="2 3">
    <name type="scientific">Talaromyces rugulosus</name>
    <name type="common">Penicillium rugulosum</name>
    <dbReference type="NCBI Taxonomy" id="121627"/>
    <lineage>
        <taxon>Eukaryota</taxon>
        <taxon>Fungi</taxon>
        <taxon>Dikarya</taxon>
        <taxon>Ascomycota</taxon>
        <taxon>Pezizomycotina</taxon>
        <taxon>Eurotiomycetes</taxon>
        <taxon>Eurotiomycetidae</taxon>
        <taxon>Eurotiales</taxon>
        <taxon>Trichocomaceae</taxon>
        <taxon>Talaromyces</taxon>
        <taxon>Talaromyces sect. Islandici</taxon>
    </lineage>
</organism>
<name>A0A7H8QJE6_TALRU</name>
<dbReference type="EMBL" id="CP055898">
    <property type="protein sequence ID" value="QKX54016.1"/>
    <property type="molecule type" value="Genomic_DNA"/>
</dbReference>
<dbReference type="GeneID" id="55988611"/>
<dbReference type="Proteomes" id="UP000509510">
    <property type="component" value="Chromosome I"/>
</dbReference>
<keyword evidence="3" id="KW-1185">Reference proteome</keyword>
<evidence type="ECO:0000313" key="2">
    <source>
        <dbReference type="EMBL" id="QKX54016.1"/>
    </source>
</evidence>
<reference evidence="3" key="1">
    <citation type="submission" date="2020-06" db="EMBL/GenBank/DDBJ databases">
        <title>A chromosome-scale genome assembly of Talaromyces rugulosus W13939.</title>
        <authorList>
            <person name="Wang B."/>
            <person name="Guo L."/>
            <person name="Ye K."/>
            <person name="Wang L."/>
        </authorList>
    </citation>
    <scope>NUCLEOTIDE SEQUENCE [LARGE SCALE GENOMIC DNA]</scope>
    <source>
        <strain evidence="3">W13939</strain>
    </source>
</reference>
<dbReference type="AlphaFoldDB" id="A0A7H8QJE6"/>
<protein>
    <submittedName>
        <fullName evidence="2">Uncharacterized protein</fullName>
    </submittedName>
</protein>
<accession>A0A7H8QJE6</accession>
<sequence length="514" mass="57866">MSLDIPPSARPLAPYIRSRQDVRRIRQALALYLQSHIVSTDDDSTTRQESLLGVPIDPSVDVPKIPASLTGARKEYLQALQDNAIARREYDHFSHKIASRKLLTQNHIPNRRRNSISPATVETHTPLEDYLLLLQENRRYEKLRLFDHALTDLTKQVPADDDVAVPEQDAHLGQWRRNASTREPGGNVQELISKLERTVLKAKVNLAREQHLLEELKARQQHSEGGSITTPGQRAIALQRVRDELVQWVEEKLATANPEEVPGFETASENEATDSLHVKERKALIREQYVKYVQERSTLLDALSLLSQPTKSVAPAPEQAAKRSPDHPTPTPSWNSVDLFGPVSNLLLPGSTVQKSLAMQRSYLAGLLSKEKANINQTLERLSHESHLLPEYPILARQTRFKHITADRGDGERADDLIAHAQAWAFAADAAQSNESDYVEQKIEHGQDLSQAASRTLQQIYDMLNQDNPATVSHDHDSDHGEDIWTAAAEPRSKRTRQRDDLQGPWTRLNGRLG</sequence>
<feature type="region of interest" description="Disordered" evidence="1">
    <location>
        <begin position="468"/>
        <end position="514"/>
    </location>
</feature>
<evidence type="ECO:0000313" key="3">
    <source>
        <dbReference type="Proteomes" id="UP000509510"/>
    </source>
</evidence>
<dbReference type="RefSeq" id="XP_035340195.1">
    <property type="nucleotide sequence ID" value="XM_035484302.1"/>
</dbReference>
<dbReference type="OrthoDB" id="5402392at2759"/>
<evidence type="ECO:0000256" key="1">
    <source>
        <dbReference type="SAM" id="MobiDB-lite"/>
    </source>
</evidence>
<dbReference type="KEGG" id="trg:TRUGW13939_01098"/>
<feature type="compositionally biased region" description="Basic and acidic residues" evidence="1">
    <location>
        <begin position="473"/>
        <end position="483"/>
    </location>
</feature>
<gene>
    <name evidence="2" type="ORF">TRUGW13939_01098</name>
</gene>
<proteinExistence type="predicted"/>
<feature type="region of interest" description="Disordered" evidence="1">
    <location>
        <begin position="311"/>
        <end position="332"/>
    </location>
</feature>